<dbReference type="EMBL" id="JADEXS010000031">
    <property type="protein sequence ID" value="MBE9021619.1"/>
    <property type="molecule type" value="Genomic_DNA"/>
</dbReference>
<evidence type="ECO:0000256" key="3">
    <source>
        <dbReference type="ARBA" id="ARBA00023163"/>
    </source>
</evidence>
<gene>
    <name evidence="7" type="ORF">IQ276_03810</name>
</gene>
<dbReference type="InterPro" id="IPR018060">
    <property type="entry name" value="HTH_AraC"/>
</dbReference>
<evidence type="ECO:0000259" key="6">
    <source>
        <dbReference type="PROSITE" id="PS50110"/>
    </source>
</evidence>
<dbReference type="PANTHER" id="PTHR43280">
    <property type="entry name" value="ARAC-FAMILY TRANSCRIPTIONAL REGULATOR"/>
    <property type="match status" value="1"/>
</dbReference>
<dbReference type="PANTHER" id="PTHR43280:SF28">
    <property type="entry name" value="HTH-TYPE TRANSCRIPTIONAL ACTIVATOR RHAS"/>
    <property type="match status" value="1"/>
</dbReference>
<sequence>MTKVLVIEDEAETRDIFLDSLEAEGFEAIGAKNGVIGVQKALENLPDLVLCDIMMPELDGYGVLSTLRQDPTTAMIPFIFLTAKATKAELRQGMDLGADDYLTKPSTVEELLGAIATRLQKQAAMKEYYAAHFPQTLVSPLSETPKSVNSQSIFPSDSHLSQVFEYIEANYHQPISLQDVAIAVGYCPAYLTDLVRRHTGQTVNHWIVERRMVAARTLLLESNLCVNQIAETVGYQHEGHFFRQFRQYHKTTPQAWRKAELLTIKNSK</sequence>
<dbReference type="SUPFAM" id="SSF52172">
    <property type="entry name" value="CheY-like"/>
    <property type="match status" value="1"/>
</dbReference>
<accession>A0A8J6ZU79</accession>
<feature type="modified residue" description="4-aspartylphosphate" evidence="4">
    <location>
        <position position="52"/>
    </location>
</feature>
<evidence type="ECO:0000313" key="8">
    <source>
        <dbReference type="Proteomes" id="UP000622533"/>
    </source>
</evidence>
<comment type="caution">
    <text evidence="7">The sequence shown here is derived from an EMBL/GenBank/DDBJ whole genome shotgun (WGS) entry which is preliminary data.</text>
</comment>
<evidence type="ECO:0000256" key="2">
    <source>
        <dbReference type="ARBA" id="ARBA00023125"/>
    </source>
</evidence>
<organism evidence="7 8">
    <name type="scientific">Desmonostoc muscorum LEGE 12446</name>
    <dbReference type="NCBI Taxonomy" id="1828758"/>
    <lineage>
        <taxon>Bacteria</taxon>
        <taxon>Bacillati</taxon>
        <taxon>Cyanobacteriota</taxon>
        <taxon>Cyanophyceae</taxon>
        <taxon>Nostocales</taxon>
        <taxon>Nostocaceae</taxon>
        <taxon>Desmonostoc</taxon>
    </lineage>
</organism>
<dbReference type="GO" id="GO:0003700">
    <property type="term" value="F:DNA-binding transcription factor activity"/>
    <property type="evidence" value="ECO:0007669"/>
    <property type="project" value="InterPro"/>
</dbReference>
<dbReference type="InterPro" id="IPR001789">
    <property type="entry name" value="Sig_transdc_resp-reg_receiver"/>
</dbReference>
<dbReference type="SUPFAM" id="SSF46689">
    <property type="entry name" value="Homeodomain-like"/>
    <property type="match status" value="2"/>
</dbReference>
<dbReference type="PROSITE" id="PS00041">
    <property type="entry name" value="HTH_ARAC_FAMILY_1"/>
    <property type="match status" value="1"/>
</dbReference>
<keyword evidence="8" id="KW-1185">Reference proteome</keyword>
<dbReference type="InterPro" id="IPR011006">
    <property type="entry name" value="CheY-like_superfamily"/>
</dbReference>
<reference evidence="7" key="1">
    <citation type="submission" date="2020-10" db="EMBL/GenBank/DDBJ databases">
        <authorList>
            <person name="Castelo-Branco R."/>
            <person name="Eusebio N."/>
            <person name="Adriana R."/>
            <person name="Vieira A."/>
            <person name="Brugerolle De Fraissinette N."/>
            <person name="Rezende De Castro R."/>
            <person name="Schneider M.P."/>
            <person name="Vasconcelos V."/>
            <person name="Leao P.N."/>
        </authorList>
    </citation>
    <scope>NUCLEOTIDE SEQUENCE</scope>
    <source>
        <strain evidence="7">LEGE 12446</strain>
    </source>
</reference>
<dbReference type="Pfam" id="PF12833">
    <property type="entry name" value="HTH_18"/>
    <property type="match status" value="1"/>
</dbReference>
<dbReference type="PROSITE" id="PS50110">
    <property type="entry name" value="RESPONSE_REGULATORY"/>
    <property type="match status" value="1"/>
</dbReference>
<keyword evidence="1" id="KW-0805">Transcription regulation</keyword>
<dbReference type="PROSITE" id="PS01124">
    <property type="entry name" value="HTH_ARAC_FAMILY_2"/>
    <property type="match status" value="1"/>
</dbReference>
<protein>
    <submittedName>
        <fullName evidence="7">Response regulator</fullName>
    </submittedName>
</protein>
<dbReference type="GO" id="GO:0043565">
    <property type="term" value="F:sequence-specific DNA binding"/>
    <property type="evidence" value="ECO:0007669"/>
    <property type="project" value="InterPro"/>
</dbReference>
<dbReference type="SMART" id="SM00448">
    <property type="entry name" value="REC"/>
    <property type="match status" value="1"/>
</dbReference>
<dbReference type="SMART" id="SM00342">
    <property type="entry name" value="HTH_ARAC"/>
    <property type="match status" value="1"/>
</dbReference>
<proteinExistence type="predicted"/>
<dbReference type="Pfam" id="PF00072">
    <property type="entry name" value="Response_reg"/>
    <property type="match status" value="1"/>
</dbReference>
<dbReference type="Proteomes" id="UP000622533">
    <property type="component" value="Unassembled WGS sequence"/>
</dbReference>
<keyword evidence="2" id="KW-0238">DNA-binding</keyword>
<dbReference type="InterPro" id="IPR009057">
    <property type="entry name" value="Homeodomain-like_sf"/>
</dbReference>
<feature type="domain" description="HTH araC/xylS-type" evidence="5">
    <location>
        <begin position="161"/>
        <end position="259"/>
    </location>
</feature>
<keyword evidence="4" id="KW-0597">Phosphoprotein</keyword>
<name>A0A8J6ZU79_DESMC</name>
<evidence type="ECO:0000313" key="7">
    <source>
        <dbReference type="EMBL" id="MBE9021619.1"/>
    </source>
</evidence>
<evidence type="ECO:0000259" key="5">
    <source>
        <dbReference type="PROSITE" id="PS01124"/>
    </source>
</evidence>
<feature type="domain" description="Response regulatory" evidence="6">
    <location>
        <begin position="3"/>
        <end position="119"/>
    </location>
</feature>
<evidence type="ECO:0000256" key="1">
    <source>
        <dbReference type="ARBA" id="ARBA00023015"/>
    </source>
</evidence>
<dbReference type="GO" id="GO:0000160">
    <property type="term" value="P:phosphorelay signal transduction system"/>
    <property type="evidence" value="ECO:0007669"/>
    <property type="project" value="InterPro"/>
</dbReference>
<evidence type="ECO:0000256" key="4">
    <source>
        <dbReference type="PROSITE-ProRule" id="PRU00169"/>
    </source>
</evidence>
<dbReference type="RefSeq" id="WP_193913796.1">
    <property type="nucleotide sequence ID" value="NZ_JADEXS020000001.1"/>
</dbReference>
<dbReference type="InterPro" id="IPR018062">
    <property type="entry name" value="HTH_AraC-typ_CS"/>
</dbReference>
<keyword evidence="3" id="KW-0804">Transcription</keyword>
<dbReference type="Gene3D" id="3.40.50.2300">
    <property type="match status" value="1"/>
</dbReference>
<dbReference type="CDD" id="cd17574">
    <property type="entry name" value="REC_OmpR"/>
    <property type="match status" value="1"/>
</dbReference>
<dbReference type="AlphaFoldDB" id="A0A8J6ZU79"/>
<dbReference type="Gene3D" id="1.10.10.60">
    <property type="entry name" value="Homeodomain-like"/>
    <property type="match status" value="2"/>
</dbReference>